<proteinExistence type="predicted"/>
<evidence type="ECO:0000313" key="2">
    <source>
        <dbReference type="EMBL" id="EYC21896.1"/>
    </source>
</evidence>
<protein>
    <submittedName>
        <fullName evidence="2">Uncharacterized protein</fullName>
    </submittedName>
</protein>
<comment type="caution">
    <text evidence="2">The sequence shown here is derived from an EMBL/GenBank/DDBJ whole genome shotgun (WGS) entry which is preliminary data.</text>
</comment>
<accession>A0A016V3Q6</accession>
<feature type="region of interest" description="Disordered" evidence="1">
    <location>
        <begin position="22"/>
        <end position="50"/>
    </location>
</feature>
<feature type="compositionally biased region" description="Low complexity" evidence="1">
    <location>
        <begin position="41"/>
        <end position="50"/>
    </location>
</feature>
<dbReference type="Proteomes" id="UP000024635">
    <property type="component" value="Unassembled WGS sequence"/>
</dbReference>
<name>A0A016V3Q6_9BILA</name>
<keyword evidence="3" id="KW-1185">Reference proteome</keyword>
<evidence type="ECO:0000313" key="3">
    <source>
        <dbReference type="Proteomes" id="UP000024635"/>
    </source>
</evidence>
<sequence length="167" mass="18877">MSVSLGSGSPSYSTLEVRCRRAGTNSLSAPSPSESEEADRTPLTLTPDPETTLPLREAECCFRLQIGGISHRKKPCEQKLLKKRSFGLTREVQETRLADRNETYLVFCSGFQGTDMAEWGRCRTVGQWVKIPDPVMCIRFAFFYSFYVVEIKSKGLEHKTYPLTSHE</sequence>
<reference evidence="3" key="1">
    <citation type="journal article" date="2015" name="Nat. Genet.">
        <title>The genome and transcriptome of the zoonotic hookworm Ancylostoma ceylanicum identify infection-specific gene families.</title>
        <authorList>
            <person name="Schwarz E.M."/>
            <person name="Hu Y."/>
            <person name="Antoshechkin I."/>
            <person name="Miller M.M."/>
            <person name="Sternberg P.W."/>
            <person name="Aroian R.V."/>
        </authorList>
    </citation>
    <scope>NUCLEOTIDE SEQUENCE</scope>
    <source>
        <strain evidence="3">HY135</strain>
    </source>
</reference>
<dbReference type="AlphaFoldDB" id="A0A016V3Q6"/>
<gene>
    <name evidence="2" type="primary">Acey_s0018.g3592</name>
    <name evidence="2" type="ORF">Y032_0018g3592</name>
</gene>
<organism evidence="2 3">
    <name type="scientific">Ancylostoma ceylanicum</name>
    <dbReference type="NCBI Taxonomy" id="53326"/>
    <lineage>
        <taxon>Eukaryota</taxon>
        <taxon>Metazoa</taxon>
        <taxon>Ecdysozoa</taxon>
        <taxon>Nematoda</taxon>
        <taxon>Chromadorea</taxon>
        <taxon>Rhabditida</taxon>
        <taxon>Rhabditina</taxon>
        <taxon>Rhabditomorpha</taxon>
        <taxon>Strongyloidea</taxon>
        <taxon>Ancylostomatidae</taxon>
        <taxon>Ancylostomatinae</taxon>
        <taxon>Ancylostoma</taxon>
    </lineage>
</organism>
<evidence type="ECO:0000256" key="1">
    <source>
        <dbReference type="SAM" id="MobiDB-lite"/>
    </source>
</evidence>
<dbReference type="EMBL" id="JARK01001354">
    <property type="protein sequence ID" value="EYC21896.1"/>
    <property type="molecule type" value="Genomic_DNA"/>
</dbReference>